<dbReference type="InterPro" id="IPR045101">
    <property type="entry name" value="PTP_PTEN"/>
</dbReference>
<dbReference type="PROSITE" id="PS51181">
    <property type="entry name" value="PPASE_TENSIN"/>
    <property type="match status" value="1"/>
</dbReference>
<dbReference type="GO" id="GO:0005634">
    <property type="term" value="C:nucleus"/>
    <property type="evidence" value="ECO:0007669"/>
    <property type="project" value="TreeGrafter"/>
</dbReference>
<comment type="similarity">
    <text evidence="2">Belongs to the PTEN phosphatase protein family.</text>
</comment>
<dbReference type="GO" id="GO:0051896">
    <property type="term" value="P:regulation of phosphatidylinositol 3-kinase/protein kinase B signal transduction"/>
    <property type="evidence" value="ECO:0007669"/>
    <property type="project" value="TreeGrafter"/>
</dbReference>
<evidence type="ECO:0000256" key="4">
    <source>
        <dbReference type="ARBA" id="ARBA00022801"/>
    </source>
</evidence>
<dbReference type="WBParaSite" id="SSTP_0001138900.1">
    <property type="protein sequence ID" value="SSTP_0001138900.1"/>
    <property type="gene ID" value="SSTP_0001138900"/>
</dbReference>
<dbReference type="Proteomes" id="UP000035681">
    <property type="component" value="Unplaced"/>
</dbReference>
<accession>A0A0K0EPK3</accession>
<evidence type="ECO:0000256" key="2">
    <source>
        <dbReference type="ARBA" id="ARBA00007881"/>
    </source>
</evidence>
<dbReference type="GO" id="GO:0004725">
    <property type="term" value="F:protein tyrosine phosphatase activity"/>
    <property type="evidence" value="ECO:0007669"/>
    <property type="project" value="TreeGrafter"/>
</dbReference>
<evidence type="ECO:0000313" key="10">
    <source>
        <dbReference type="Proteomes" id="UP000035681"/>
    </source>
</evidence>
<reference evidence="9" key="3">
    <citation type="journal article" date="2021" name="Sci. Rep.">
        <title>Transcriptional profiles in Strongyloides stercoralis males reveal deviations from the Caenorhabditis sex determination model.</title>
        <authorList>
            <person name="Gonzalez Akimori D"/>
            <person name="Dalessandro EJ"/>
            <person name="Nolan TJ"/>
            <person name="Stieha CR"/>
            <person name="Lok JB Stoltzfus.JDC."/>
        </authorList>
    </citation>
    <scope>NUCLEOTIDE SEQUENCE</scope>
    <source>
        <strain evidence="9">PV001</strain>
    </source>
</reference>
<dbReference type="Gene3D" id="3.90.190.10">
    <property type="entry name" value="Protein tyrosine phosphatase superfamily"/>
    <property type="match status" value="1"/>
</dbReference>
<feature type="domain" description="Phosphatase tensin-type" evidence="8">
    <location>
        <begin position="22"/>
        <end position="193"/>
    </location>
</feature>
<keyword evidence="5" id="KW-0904">Protein phosphatase</keyword>
<evidence type="ECO:0000259" key="8">
    <source>
        <dbReference type="PROSITE" id="PS51181"/>
    </source>
</evidence>
<evidence type="ECO:0000256" key="6">
    <source>
        <dbReference type="SAM" id="MobiDB-lite"/>
    </source>
</evidence>
<dbReference type="InterPro" id="IPR016130">
    <property type="entry name" value="Tyr_Pase_AS"/>
</dbReference>
<dbReference type="PROSITE" id="PS00383">
    <property type="entry name" value="TYR_PHOSPHATASE_1"/>
    <property type="match status" value="1"/>
</dbReference>
<dbReference type="Pfam" id="PF22785">
    <property type="entry name" value="Tc-R-P"/>
    <property type="match status" value="1"/>
</dbReference>
<evidence type="ECO:0000313" key="9">
    <source>
        <dbReference type="EMBL" id="QWX95811.1"/>
    </source>
</evidence>
<organism evidence="11">
    <name type="scientific">Strongyloides stercoralis</name>
    <name type="common">Threadworm</name>
    <dbReference type="NCBI Taxonomy" id="6248"/>
    <lineage>
        <taxon>Eukaryota</taxon>
        <taxon>Metazoa</taxon>
        <taxon>Ecdysozoa</taxon>
        <taxon>Nematoda</taxon>
        <taxon>Chromadorea</taxon>
        <taxon>Rhabditida</taxon>
        <taxon>Tylenchina</taxon>
        <taxon>Panagrolaimomorpha</taxon>
        <taxon>Strongyloidoidea</taxon>
        <taxon>Strongyloididae</taxon>
        <taxon>Strongyloides</taxon>
    </lineage>
</organism>
<dbReference type="PANTHER" id="PTHR12305:SF81">
    <property type="entry name" value="PHOSPHATIDYLINOSITOL 3,4,5-TRISPHOSPHATE 3-PHOSPHATASE AND DUAL-SPECIFICITY PROTEIN PHOSPHATASE PTEN"/>
    <property type="match status" value="1"/>
</dbReference>
<dbReference type="InterPro" id="IPR003595">
    <property type="entry name" value="Tyr_Pase_cat"/>
</dbReference>
<protein>
    <recommendedName>
        <fullName evidence="3">phosphatidylinositol-3,4,5-trisphosphate 3-phosphatase</fullName>
        <ecNumber evidence="3">3.1.3.67</ecNumber>
    </recommendedName>
</protein>
<dbReference type="InterPro" id="IPR051281">
    <property type="entry name" value="Dual-spec_lipid-protein_phosph"/>
</dbReference>
<dbReference type="AlphaFoldDB" id="A0A0K0EPK3"/>
<keyword evidence="4" id="KW-0378">Hydrolase</keyword>
<dbReference type="EC" id="3.1.3.67" evidence="3"/>
<dbReference type="InterPro" id="IPR029021">
    <property type="entry name" value="Prot-tyrosine_phosphatase-like"/>
</dbReference>
<dbReference type="SMART" id="SM00404">
    <property type="entry name" value="PTPc_motif"/>
    <property type="match status" value="1"/>
</dbReference>
<accession>A0A8F3BZN7</accession>
<feature type="region of interest" description="Disordered" evidence="6">
    <location>
        <begin position="817"/>
        <end position="836"/>
    </location>
</feature>
<dbReference type="WBParaSite" id="TCONS_00001530.p1">
    <property type="protein sequence ID" value="TCONS_00001530.p1"/>
    <property type="gene ID" value="XLOC_001409"/>
</dbReference>
<evidence type="ECO:0000256" key="3">
    <source>
        <dbReference type="ARBA" id="ARBA00013015"/>
    </source>
</evidence>
<dbReference type="GO" id="GO:0005829">
    <property type="term" value="C:cytosol"/>
    <property type="evidence" value="ECO:0007669"/>
    <property type="project" value="TreeGrafter"/>
</dbReference>
<name>A0A0K0EPK3_STRER</name>
<dbReference type="EMBL" id="MZ297851">
    <property type="protein sequence ID" value="QWX95811.1"/>
    <property type="molecule type" value="mRNA"/>
</dbReference>
<dbReference type="PANTHER" id="PTHR12305">
    <property type="entry name" value="PHOSPHATASE WITH HOMOLOGY TO TENSIN"/>
    <property type="match status" value="1"/>
</dbReference>
<evidence type="ECO:0000256" key="5">
    <source>
        <dbReference type="ARBA" id="ARBA00022912"/>
    </source>
</evidence>
<reference evidence="9" key="1">
    <citation type="journal article" date="2012" name="PLoS Negl. Trop. Dis.">
        <title>RNAseq analysis of the parasitic nematode Strongyloides stercoralis reveals divergent regulation of canonical dauer pathways.</title>
        <authorList>
            <person name="Stoltzfus JD"/>
            <person name="Minot S"/>
            <person name="Berriman M"/>
            <person name="Nolan TJ Lok.JB."/>
        </authorList>
    </citation>
    <scope>NUCLEOTIDE SEQUENCE</scope>
    <source>
        <strain evidence="9">PV001</strain>
    </source>
</reference>
<dbReference type="CDD" id="cd14509">
    <property type="entry name" value="PTP_PTEN"/>
    <property type="match status" value="1"/>
</dbReference>
<comment type="subcellular location">
    <subcellularLocation>
        <location evidence="1">Cell projection</location>
        <location evidence="1">Neuron projection</location>
    </subcellularLocation>
</comment>
<dbReference type="InterPro" id="IPR000387">
    <property type="entry name" value="Tyr_Pase_dom"/>
</dbReference>
<dbReference type="GO" id="GO:0005886">
    <property type="term" value="C:plasma membrane"/>
    <property type="evidence" value="ECO:0007669"/>
    <property type="project" value="TreeGrafter"/>
</dbReference>
<evidence type="ECO:0000259" key="7">
    <source>
        <dbReference type="PROSITE" id="PS50056"/>
    </source>
</evidence>
<dbReference type="GO" id="GO:0016314">
    <property type="term" value="F:phosphatidylinositol-3,4,5-trisphosphate 3-phosphatase activity"/>
    <property type="evidence" value="ECO:0007669"/>
    <property type="project" value="UniProtKB-EC"/>
</dbReference>
<evidence type="ECO:0000313" key="11">
    <source>
        <dbReference type="WBParaSite" id="SSTP_0001138900.1"/>
    </source>
</evidence>
<dbReference type="STRING" id="6248.A0A0K0EPK3"/>
<dbReference type="GO" id="GO:0008285">
    <property type="term" value="P:negative regulation of cell population proliferation"/>
    <property type="evidence" value="ECO:0007669"/>
    <property type="project" value="TreeGrafter"/>
</dbReference>
<dbReference type="GO" id="GO:0048870">
    <property type="term" value="P:cell motility"/>
    <property type="evidence" value="ECO:0007669"/>
    <property type="project" value="TreeGrafter"/>
</dbReference>
<dbReference type="SUPFAM" id="SSF52799">
    <property type="entry name" value="(Phosphotyrosine protein) phosphatases II"/>
    <property type="match status" value="1"/>
</dbReference>
<dbReference type="PROSITE" id="PS50056">
    <property type="entry name" value="TYR_PHOSPHATASE_2"/>
    <property type="match status" value="1"/>
</dbReference>
<keyword evidence="10" id="KW-1185">Reference proteome</keyword>
<evidence type="ECO:0000256" key="1">
    <source>
        <dbReference type="ARBA" id="ARBA00004487"/>
    </source>
</evidence>
<sequence length="836" mass="97577">MTSQASGKICNPLKKIVSQNRRRYICDNFNLDLTYITDRIIAMGYPAEHSEKFYRNSMEDTKNFLEQYHSKHYLVFNLRGQFTYDERNFDNRVRVIEMTDHHPPKLELIAPFCREVHKYLQEDPKNIVAVHCKAGKGRTGVMICAYLVYINFFLSPRKVMEYYSVLRTINNRGITIPSQRRYVYYFHHLRQKNLNYIPLRIELVGIYIERPPKLDSKFTKGLLKIRVAERDIEVYCGKGLLFNNKMAEEEEEIWKAYPLGVGEDHYNPNNPIEGKNIISRRCYGWNIKKSGKRVFLEGDIRIDLFFEPQVKIIGYKKNNIKIGHIWFSTMFTCPGYCGGNYIHGDEVYAYPNNKSDLVKEIVKPKNEGSSDSKDETASCDNSLPLNYDNFIESEKNNKFESLIKENCKISSKIGMSFDKVKKKFSKESEANNCTMAKYSDDINCIKELVVEKPPGLDAHCPELSLNLIYSNDRKPPRYYINEMIKKAYEKNLIVDRYNERRLSIISSGKLIPKSPEGEPNGDGPYTLIRKEDEHVQIYNTIEIDRAYKNKMVEDEFKLIIVTRCIDTENEEEVLMAKKFIDETYLKQKERNARKCKYNKKAHNLEGNFNNECEKKCDTFNRKDFDDQYFKDDPRLDDVQQRRYFFRQRIDSISRHPGIHYHCPLKKYTSIGCIKNICGKNNKLKDYSTNNSKEDKNTINKEENISSYEEVISYKNTKKIYNEDNTVIEECIDDDSQLLHGCKKINISTLEEFEELKPNLSTVIKNSNSRKVNNFSSNDFTNTITNQKQETNSNNTNLFAKNLLNDKCASEEVYNSDSSWSTLSSSSSSNSVVNSSC</sequence>
<gene>
    <name evidence="9" type="primary">pten-1</name>
</gene>
<reference evidence="9" key="4">
    <citation type="submission" date="2021-05" db="EMBL/GenBank/DDBJ databases">
        <authorList>
            <person name="Stoltzfus J.D.C."/>
        </authorList>
    </citation>
    <scope>NUCLEOTIDE SEQUENCE</scope>
    <source>
        <strain evidence="9">PV001</strain>
    </source>
</reference>
<reference evidence="11" key="2">
    <citation type="submission" date="2015-08" db="UniProtKB">
        <authorList>
            <consortium name="WormBaseParasite"/>
        </authorList>
    </citation>
    <scope>IDENTIFICATION</scope>
</reference>
<feature type="domain" description="Tyrosine specific protein phosphatases" evidence="7">
    <location>
        <begin position="110"/>
        <end position="181"/>
    </location>
</feature>
<dbReference type="InterPro" id="IPR029023">
    <property type="entry name" value="Tensin_phosphatase"/>
</dbReference>
<dbReference type="GO" id="GO:0043491">
    <property type="term" value="P:phosphatidylinositol 3-kinase/protein kinase B signal transduction"/>
    <property type="evidence" value="ECO:0007669"/>
    <property type="project" value="TreeGrafter"/>
</dbReference>
<proteinExistence type="evidence at transcript level"/>
<dbReference type="GO" id="GO:0043005">
    <property type="term" value="C:neuron projection"/>
    <property type="evidence" value="ECO:0007669"/>
    <property type="project" value="UniProtKB-SubCell"/>
</dbReference>
<dbReference type="GO" id="GO:0046856">
    <property type="term" value="P:phosphatidylinositol dephosphorylation"/>
    <property type="evidence" value="ECO:0007669"/>
    <property type="project" value="TreeGrafter"/>
</dbReference>